<gene>
    <name evidence="1" type="ORF">G5I_09656</name>
</gene>
<keyword evidence="2" id="KW-1185">Reference proteome</keyword>
<evidence type="ECO:0000313" key="1">
    <source>
        <dbReference type="EMBL" id="EGI62075.1"/>
    </source>
</evidence>
<evidence type="ECO:0000313" key="2">
    <source>
        <dbReference type="Proteomes" id="UP000007755"/>
    </source>
</evidence>
<organism evidence="2">
    <name type="scientific">Acromyrmex echinatior</name>
    <name type="common">Panamanian leafcutter ant</name>
    <name type="synonym">Acromyrmex octospinosus echinatior</name>
    <dbReference type="NCBI Taxonomy" id="103372"/>
    <lineage>
        <taxon>Eukaryota</taxon>
        <taxon>Metazoa</taxon>
        <taxon>Ecdysozoa</taxon>
        <taxon>Arthropoda</taxon>
        <taxon>Hexapoda</taxon>
        <taxon>Insecta</taxon>
        <taxon>Pterygota</taxon>
        <taxon>Neoptera</taxon>
        <taxon>Endopterygota</taxon>
        <taxon>Hymenoptera</taxon>
        <taxon>Apocrita</taxon>
        <taxon>Aculeata</taxon>
        <taxon>Formicoidea</taxon>
        <taxon>Formicidae</taxon>
        <taxon>Myrmicinae</taxon>
        <taxon>Acromyrmex</taxon>
    </lineage>
</organism>
<accession>F4WUS8</accession>
<name>F4WUS8_ACREC</name>
<sequence>MPRCSNDAGVDNLTAFCGDQGMVNDYDGEDRQLRQAVGSRVERATRATLGNLLWDPLKDYLRRRVQSHLQKTIQPPIQVNRYLMNVCSKVQDFKEPALRKRQNKKNAKKNIRNDKKRECQVKWQLQKKEWEEEEDKRIKKIKKTEKIEGRNEREVKERKNKRNAQYIESHLTRRKTCDKSAQFVTPVTVRSHKFRKKILLPGRF</sequence>
<dbReference type="Proteomes" id="UP000007755">
    <property type="component" value="Unassembled WGS sequence"/>
</dbReference>
<dbReference type="InParanoid" id="F4WUS8"/>
<dbReference type="EMBL" id="GL888375">
    <property type="protein sequence ID" value="EGI62075.1"/>
    <property type="molecule type" value="Genomic_DNA"/>
</dbReference>
<reference evidence="1" key="1">
    <citation type="submission" date="2011-02" db="EMBL/GenBank/DDBJ databases">
        <title>The genome of the leaf-cutting ant Acromyrmex echinatior suggests key adaptations to social evolution and fungus farming.</title>
        <authorList>
            <person name="Nygaard S."/>
            <person name="Zhang G."/>
        </authorList>
    </citation>
    <scope>NUCLEOTIDE SEQUENCE</scope>
</reference>
<protein>
    <submittedName>
        <fullName evidence="1">Uncharacterized protein</fullName>
    </submittedName>
</protein>
<proteinExistence type="predicted"/>
<dbReference type="AlphaFoldDB" id="F4WUS8"/>